<keyword evidence="2" id="KW-1185">Reference proteome</keyword>
<dbReference type="EMBL" id="JAPFFI010000027">
    <property type="protein sequence ID" value="KAJ6301693.1"/>
    <property type="molecule type" value="Genomic_DNA"/>
</dbReference>
<comment type="caution">
    <text evidence="1">The sequence shown here is derived from an EMBL/GenBank/DDBJ whole genome shotgun (WGS) entry which is preliminary data.</text>
</comment>
<accession>A0ABQ8ZIL9</accession>
<protein>
    <submittedName>
        <fullName evidence="1">Uncharacterized protein</fullName>
    </submittedName>
</protein>
<gene>
    <name evidence="1" type="ORF">OIU77_015913</name>
</gene>
<organism evidence="1 2">
    <name type="scientific">Salix suchowensis</name>
    <dbReference type="NCBI Taxonomy" id="1278906"/>
    <lineage>
        <taxon>Eukaryota</taxon>
        <taxon>Viridiplantae</taxon>
        <taxon>Streptophyta</taxon>
        <taxon>Embryophyta</taxon>
        <taxon>Tracheophyta</taxon>
        <taxon>Spermatophyta</taxon>
        <taxon>Magnoliopsida</taxon>
        <taxon>eudicotyledons</taxon>
        <taxon>Gunneridae</taxon>
        <taxon>Pentapetalae</taxon>
        <taxon>rosids</taxon>
        <taxon>fabids</taxon>
        <taxon>Malpighiales</taxon>
        <taxon>Salicaceae</taxon>
        <taxon>Saliceae</taxon>
        <taxon>Salix</taxon>
    </lineage>
</organism>
<reference evidence="1" key="2">
    <citation type="journal article" date="2023" name="Int. J. Mol. Sci.">
        <title>De Novo Assembly and Annotation of 11 Diverse Shrub Willow (Salix) Genomes Reveals Novel Gene Organization in Sex-Linked Regions.</title>
        <authorList>
            <person name="Hyden B."/>
            <person name="Feng K."/>
            <person name="Yates T.B."/>
            <person name="Jawdy S."/>
            <person name="Cereghino C."/>
            <person name="Smart L.B."/>
            <person name="Muchero W."/>
        </authorList>
    </citation>
    <scope>NUCLEOTIDE SEQUENCE</scope>
    <source>
        <tissue evidence="1">Shoot tip</tissue>
    </source>
</reference>
<name>A0ABQ8ZIL9_9ROSI</name>
<evidence type="ECO:0000313" key="2">
    <source>
        <dbReference type="Proteomes" id="UP001141253"/>
    </source>
</evidence>
<evidence type="ECO:0000313" key="1">
    <source>
        <dbReference type="EMBL" id="KAJ6301693.1"/>
    </source>
</evidence>
<dbReference type="Proteomes" id="UP001141253">
    <property type="component" value="Chromosome 16"/>
</dbReference>
<reference evidence="1" key="1">
    <citation type="submission" date="2022-10" db="EMBL/GenBank/DDBJ databases">
        <authorList>
            <person name="Hyden B.L."/>
            <person name="Feng K."/>
            <person name="Yates T."/>
            <person name="Jawdy S."/>
            <person name="Smart L.B."/>
            <person name="Muchero W."/>
        </authorList>
    </citation>
    <scope>NUCLEOTIDE SEQUENCE</scope>
    <source>
        <tissue evidence="1">Shoot tip</tissue>
    </source>
</reference>
<sequence length="39" mass="4700">MLLYKEKSRPIGIKFFDPYTEAAKSSQHRFINNEQRIEN</sequence>
<proteinExistence type="predicted"/>